<dbReference type="InterPro" id="IPR012902">
    <property type="entry name" value="N_methyl_site"/>
</dbReference>
<name>A0A0C1MVA4_9RICK</name>
<feature type="compositionally biased region" description="Polar residues" evidence="1">
    <location>
        <begin position="229"/>
        <end position="242"/>
    </location>
</feature>
<organism evidence="3 4">
    <name type="scientific">Candidatus Jidaibacter acanthamoebae</name>
    <dbReference type="NCBI Taxonomy" id="86105"/>
    <lineage>
        <taxon>Bacteria</taxon>
        <taxon>Pseudomonadati</taxon>
        <taxon>Pseudomonadota</taxon>
        <taxon>Alphaproteobacteria</taxon>
        <taxon>Rickettsiales</taxon>
        <taxon>Candidatus Midichloriaceae</taxon>
        <taxon>Candidatus Jidaibacter</taxon>
    </lineage>
</organism>
<dbReference type="Proteomes" id="UP000031258">
    <property type="component" value="Unassembled WGS sequence"/>
</dbReference>
<evidence type="ECO:0000256" key="1">
    <source>
        <dbReference type="SAM" id="MobiDB-lite"/>
    </source>
</evidence>
<gene>
    <name evidence="3" type="ORF">NF27_BK00280</name>
</gene>
<protein>
    <recommendedName>
        <fullName evidence="5">Prepilin-type N-terminal cleavage/methylation domain-containing protein</fullName>
    </recommendedName>
</protein>
<feature type="region of interest" description="Disordered" evidence="1">
    <location>
        <begin position="226"/>
        <end position="251"/>
    </location>
</feature>
<comment type="caution">
    <text evidence="3">The sequence shown here is derived from an EMBL/GenBank/DDBJ whole genome shotgun (WGS) entry which is preliminary data.</text>
</comment>
<keyword evidence="4" id="KW-1185">Reference proteome</keyword>
<evidence type="ECO:0000313" key="4">
    <source>
        <dbReference type="Proteomes" id="UP000031258"/>
    </source>
</evidence>
<dbReference type="SUPFAM" id="SSF54523">
    <property type="entry name" value="Pili subunits"/>
    <property type="match status" value="1"/>
</dbReference>
<feature type="transmembrane region" description="Helical" evidence="2">
    <location>
        <begin position="12"/>
        <end position="35"/>
    </location>
</feature>
<evidence type="ECO:0008006" key="5">
    <source>
        <dbReference type="Google" id="ProtNLM"/>
    </source>
</evidence>
<keyword evidence="2" id="KW-0812">Transmembrane</keyword>
<dbReference type="AlphaFoldDB" id="A0A0C1MVA4"/>
<keyword evidence="2" id="KW-0472">Membrane</keyword>
<dbReference type="STRING" id="86105.NF27_BK00280"/>
<proteinExistence type="predicted"/>
<evidence type="ECO:0000256" key="2">
    <source>
        <dbReference type="SAM" id="Phobius"/>
    </source>
</evidence>
<dbReference type="EMBL" id="JSWE01000036">
    <property type="protein sequence ID" value="KIE06107.1"/>
    <property type="molecule type" value="Genomic_DNA"/>
</dbReference>
<dbReference type="InterPro" id="IPR045584">
    <property type="entry name" value="Pilin-like"/>
</dbReference>
<sequence length="317" mass="34398">MMPTKKKFSIRGFTLLELSITMVITGIIAVGYLSYKQFNLDNTARTETLRRIKVIEDTILLNLAQNGNLPCPANPSEVIGSTLYGVVNMNFADPLICNPNSGNDLGSMNLGGDTLYYGTIPTNSIGIPSEYMIDGWGNRFGYVVQKTFINSQTSSSACINTAGDFAQDNHSNAAYFCFKGQASGSANPSTPDIQILNRAGGSVISNDAVYVIISYGPNGYGAYLRNSDRNSGSGTEGSNVNRNPMPPAANDDEQLNLGCNPTTNSCSKTFYSPQFVSRSPSSDFDDIVVYKDRNLMVRECNAYFNNACTIKHGIYIK</sequence>
<evidence type="ECO:0000313" key="3">
    <source>
        <dbReference type="EMBL" id="KIE06107.1"/>
    </source>
</evidence>
<keyword evidence="2" id="KW-1133">Transmembrane helix</keyword>
<reference evidence="3 4" key="1">
    <citation type="submission" date="2014-11" db="EMBL/GenBank/DDBJ databases">
        <title>A Rickettsiales Symbiont of Amoebae With Ancient Features.</title>
        <authorList>
            <person name="Schulz F."/>
            <person name="Martijn J."/>
            <person name="Wascher F."/>
            <person name="Kostanjsek R."/>
            <person name="Ettema T.J."/>
            <person name="Horn M."/>
        </authorList>
    </citation>
    <scope>NUCLEOTIDE SEQUENCE [LARGE SCALE GENOMIC DNA]</scope>
    <source>
        <strain evidence="3 4">UWC36</strain>
    </source>
</reference>
<accession>A0A0C1MVA4</accession>
<dbReference type="NCBIfam" id="TIGR02532">
    <property type="entry name" value="IV_pilin_GFxxxE"/>
    <property type="match status" value="1"/>
</dbReference>
<dbReference type="Pfam" id="PF07963">
    <property type="entry name" value="N_methyl"/>
    <property type="match status" value="1"/>
</dbReference>